<proteinExistence type="inferred from homology"/>
<feature type="domain" description="GH18" evidence="9">
    <location>
        <begin position="57"/>
        <end position="462"/>
    </location>
</feature>
<dbReference type="SUPFAM" id="SSF51445">
    <property type="entry name" value="(Trans)glycosidases"/>
    <property type="match status" value="1"/>
</dbReference>
<dbReference type="PROSITE" id="PS51910">
    <property type="entry name" value="GH18_2"/>
    <property type="match status" value="1"/>
</dbReference>
<dbReference type="STRING" id="1050202.GCA_000384035_02940"/>
<name>A0A2T0GS36_ACTMO</name>
<evidence type="ECO:0000256" key="6">
    <source>
        <dbReference type="RuleBase" id="RU000489"/>
    </source>
</evidence>
<evidence type="ECO:0000256" key="4">
    <source>
        <dbReference type="ARBA" id="ARBA00023024"/>
    </source>
</evidence>
<dbReference type="InterPro" id="IPR001223">
    <property type="entry name" value="Glyco_hydro18_cat"/>
</dbReference>
<dbReference type="RefSeq" id="WP_106115201.1">
    <property type="nucleotide sequence ID" value="NZ_PVSR01000053.1"/>
</dbReference>
<comment type="similarity">
    <text evidence="7">Belongs to the glycosyl hydrolase 18 family.</text>
</comment>
<protein>
    <recommendedName>
        <fullName evidence="2">chitinase</fullName>
        <ecNumber evidence="2">3.2.1.14</ecNumber>
    </recommendedName>
</protein>
<dbReference type="Gene3D" id="3.10.50.10">
    <property type="match status" value="1"/>
</dbReference>
<dbReference type="InterPro" id="IPR029070">
    <property type="entry name" value="Chitinase_insertion_sf"/>
</dbReference>
<dbReference type="InterPro" id="IPR011583">
    <property type="entry name" value="Chitinase_II/V-like_cat"/>
</dbReference>
<dbReference type="Pfam" id="PF00704">
    <property type="entry name" value="Glyco_hydro_18"/>
    <property type="match status" value="1"/>
</dbReference>
<dbReference type="SUPFAM" id="SSF54556">
    <property type="entry name" value="Chitinase insertion domain"/>
    <property type="match status" value="1"/>
</dbReference>
<dbReference type="Gene3D" id="3.20.20.80">
    <property type="entry name" value="Glycosidases"/>
    <property type="match status" value="1"/>
</dbReference>
<dbReference type="GO" id="GO:0008061">
    <property type="term" value="F:chitin binding"/>
    <property type="evidence" value="ECO:0007669"/>
    <property type="project" value="InterPro"/>
</dbReference>
<reference evidence="10 11" key="1">
    <citation type="submission" date="2018-03" db="EMBL/GenBank/DDBJ databases">
        <title>Actinopolyspora mortivallis from Sahara, screening for active biomolecules.</title>
        <authorList>
            <person name="Selama O."/>
            <person name="Wellington E.M.H."/>
            <person name="Hacene H."/>
        </authorList>
    </citation>
    <scope>NUCLEOTIDE SEQUENCE [LARGE SCALE GENOMIC DNA]</scope>
    <source>
        <strain evidence="10 11">M5A</strain>
    </source>
</reference>
<evidence type="ECO:0000256" key="1">
    <source>
        <dbReference type="ARBA" id="ARBA00000822"/>
    </source>
</evidence>
<keyword evidence="4" id="KW-0146">Chitin degradation</keyword>
<keyword evidence="5 6" id="KW-0326">Glycosidase</keyword>
<evidence type="ECO:0000256" key="2">
    <source>
        <dbReference type="ARBA" id="ARBA00012729"/>
    </source>
</evidence>
<evidence type="ECO:0000313" key="11">
    <source>
        <dbReference type="Proteomes" id="UP000239352"/>
    </source>
</evidence>
<dbReference type="InParanoid" id="A0A2T0GS36"/>
<sequence>MAVKPRSTWRLPALAAGTALFTGLLAAPATATDGAEPARGVPAAEDSVAENVAEDGGRKVGYFTQWSIYDRQFYVKDLVTSGTAEKLTHINYAFGNLDSSGQCFTGNQAGEADAWADYQKRFSAANSVDGVGDTWDQPLAGNLNQLKELKEMYPHLKVYISLGGWSWSDDFHTAAATPQSRAQHVESCIDMWLRGNLPKIGGAPQGGEGVAEGIFDGVDIDWEWPASEGGPGNVVDPADKENYTALLREWRGQLDELEVETGREYDLTAFLPASPEKIDAGFEVNKIFDSLTFATVQGYDLHGAYEETTNHQSALYSPQGDPSPERFSIDQTMDTYLARGAPADELVLGVPFYGRGWTGVPDRNNGLFQPSTGPAPATYEDGYEDYKALKQQLDRYTLHRDEQAGFAWLFDGNTFWTFDDPVEIARKMDYVNDHGLGGAMIWSLDGDTPDGELMTAIDRNLN</sequence>
<feature type="signal peptide" evidence="8">
    <location>
        <begin position="1"/>
        <end position="31"/>
    </location>
</feature>
<dbReference type="PANTHER" id="PTHR11177:SF317">
    <property type="entry name" value="CHITINASE 12-RELATED"/>
    <property type="match status" value="1"/>
</dbReference>
<evidence type="ECO:0000256" key="8">
    <source>
        <dbReference type="SAM" id="SignalP"/>
    </source>
</evidence>
<dbReference type="CDD" id="cd06548">
    <property type="entry name" value="GH18_chitinase"/>
    <property type="match status" value="1"/>
</dbReference>
<dbReference type="GO" id="GO:0008843">
    <property type="term" value="F:endochitinase activity"/>
    <property type="evidence" value="ECO:0007669"/>
    <property type="project" value="UniProtKB-EC"/>
</dbReference>
<gene>
    <name evidence="10" type="ORF">CEP50_18505</name>
</gene>
<evidence type="ECO:0000256" key="5">
    <source>
        <dbReference type="ARBA" id="ARBA00023295"/>
    </source>
</evidence>
<dbReference type="InterPro" id="IPR001579">
    <property type="entry name" value="Glyco_hydro_18_chit_AS"/>
</dbReference>
<keyword evidence="11" id="KW-1185">Reference proteome</keyword>
<comment type="caution">
    <text evidence="10">The sequence shown here is derived from an EMBL/GenBank/DDBJ whole genome shotgun (WGS) entry which is preliminary data.</text>
</comment>
<dbReference type="InterPro" id="IPR050314">
    <property type="entry name" value="Glycosyl_Hydrlase_18"/>
</dbReference>
<dbReference type="Proteomes" id="UP000239352">
    <property type="component" value="Unassembled WGS sequence"/>
</dbReference>
<dbReference type="SMART" id="SM00636">
    <property type="entry name" value="Glyco_18"/>
    <property type="match status" value="1"/>
</dbReference>
<keyword evidence="3 6" id="KW-0378">Hydrolase</keyword>
<dbReference type="EC" id="3.2.1.14" evidence="2"/>
<keyword evidence="4" id="KW-0624">Polysaccharide degradation</keyword>
<keyword evidence="4" id="KW-0119">Carbohydrate metabolism</keyword>
<dbReference type="EMBL" id="PVSR01000053">
    <property type="protein sequence ID" value="PRW61853.1"/>
    <property type="molecule type" value="Genomic_DNA"/>
</dbReference>
<feature type="chain" id="PRO_5015542482" description="chitinase" evidence="8">
    <location>
        <begin position="32"/>
        <end position="462"/>
    </location>
</feature>
<evidence type="ECO:0000259" key="9">
    <source>
        <dbReference type="PROSITE" id="PS51910"/>
    </source>
</evidence>
<dbReference type="GO" id="GO:0006032">
    <property type="term" value="P:chitin catabolic process"/>
    <property type="evidence" value="ECO:0007669"/>
    <property type="project" value="UniProtKB-KW"/>
</dbReference>
<dbReference type="InterPro" id="IPR017853">
    <property type="entry name" value="GH"/>
</dbReference>
<dbReference type="GO" id="GO:0005975">
    <property type="term" value="P:carbohydrate metabolic process"/>
    <property type="evidence" value="ECO:0007669"/>
    <property type="project" value="InterPro"/>
</dbReference>
<dbReference type="AlphaFoldDB" id="A0A2T0GS36"/>
<organism evidence="10 11">
    <name type="scientific">Actinopolyspora mortivallis</name>
    <dbReference type="NCBI Taxonomy" id="33906"/>
    <lineage>
        <taxon>Bacteria</taxon>
        <taxon>Bacillati</taxon>
        <taxon>Actinomycetota</taxon>
        <taxon>Actinomycetes</taxon>
        <taxon>Actinopolysporales</taxon>
        <taxon>Actinopolysporaceae</taxon>
        <taxon>Actinopolyspora</taxon>
    </lineage>
</organism>
<evidence type="ECO:0000256" key="7">
    <source>
        <dbReference type="RuleBase" id="RU004453"/>
    </source>
</evidence>
<accession>A0A2T0GS36</accession>
<dbReference type="PANTHER" id="PTHR11177">
    <property type="entry name" value="CHITINASE"/>
    <property type="match status" value="1"/>
</dbReference>
<evidence type="ECO:0000256" key="3">
    <source>
        <dbReference type="ARBA" id="ARBA00022801"/>
    </source>
</evidence>
<dbReference type="PROSITE" id="PS01095">
    <property type="entry name" value="GH18_1"/>
    <property type="match status" value="1"/>
</dbReference>
<evidence type="ECO:0000313" key="10">
    <source>
        <dbReference type="EMBL" id="PRW61853.1"/>
    </source>
</evidence>
<comment type="catalytic activity">
    <reaction evidence="1">
        <text>Random endo-hydrolysis of N-acetyl-beta-D-glucosaminide (1-&gt;4)-beta-linkages in chitin and chitodextrins.</text>
        <dbReference type="EC" id="3.2.1.14"/>
    </reaction>
</comment>
<keyword evidence="8" id="KW-0732">Signal</keyword>